<name>A0A9J6G2I2_HAELO</name>
<sequence length="114" mass="13025">MLRNRFNVSELSRVLDDYTIFVEPLDVHGPSYDSTFIPLRDGTVQLYAGIFMSTLHGEVNKGQLKDGRFRLCYLLPVNALSFTLEGATQTAVNSSKCRSWRARPQHERSRFSLL</sequence>
<reference evidence="1 2" key="1">
    <citation type="journal article" date="2020" name="Cell">
        <title>Large-Scale Comparative Analyses of Tick Genomes Elucidate Their Genetic Diversity and Vector Capacities.</title>
        <authorList>
            <consortium name="Tick Genome and Microbiome Consortium (TIGMIC)"/>
            <person name="Jia N."/>
            <person name="Wang J."/>
            <person name="Shi W."/>
            <person name="Du L."/>
            <person name="Sun Y."/>
            <person name="Zhan W."/>
            <person name="Jiang J.F."/>
            <person name="Wang Q."/>
            <person name="Zhang B."/>
            <person name="Ji P."/>
            <person name="Bell-Sakyi L."/>
            <person name="Cui X.M."/>
            <person name="Yuan T.T."/>
            <person name="Jiang B.G."/>
            <person name="Yang W.F."/>
            <person name="Lam T.T."/>
            <person name="Chang Q.C."/>
            <person name="Ding S.J."/>
            <person name="Wang X.J."/>
            <person name="Zhu J.G."/>
            <person name="Ruan X.D."/>
            <person name="Zhao L."/>
            <person name="Wei J.T."/>
            <person name="Ye R.Z."/>
            <person name="Que T.C."/>
            <person name="Du C.H."/>
            <person name="Zhou Y.H."/>
            <person name="Cheng J.X."/>
            <person name="Dai P.F."/>
            <person name="Guo W.B."/>
            <person name="Han X.H."/>
            <person name="Huang E.J."/>
            <person name="Li L.F."/>
            <person name="Wei W."/>
            <person name="Gao Y.C."/>
            <person name="Liu J.Z."/>
            <person name="Shao H.Z."/>
            <person name="Wang X."/>
            <person name="Wang C.C."/>
            <person name="Yang T.C."/>
            <person name="Huo Q.B."/>
            <person name="Li W."/>
            <person name="Chen H.Y."/>
            <person name="Chen S.E."/>
            <person name="Zhou L.G."/>
            <person name="Ni X.B."/>
            <person name="Tian J.H."/>
            <person name="Sheng Y."/>
            <person name="Liu T."/>
            <person name="Pan Y.S."/>
            <person name="Xia L.Y."/>
            <person name="Li J."/>
            <person name="Zhao F."/>
            <person name="Cao W.C."/>
        </authorList>
    </citation>
    <scope>NUCLEOTIDE SEQUENCE [LARGE SCALE GENOMIC DNA]</scope>
    <source>
        <strain evidence="1">HaeL-2018</strain>
    </source>
</reference>
<keyword evidence="2" id="KW-1185">Reference proteome</keyword>
<protein>
    <submittedName>
        <fullName evidence="1">Uncharacterized protein</fullName>
    </submittedName>
</protein>
<evidence type="ECO:0000313" key="1">
    <source>
        <dbReference type="EMBL" id="KAH9369509.1"/>
    </source>
</evidence>
<dbReference type="Proteomes" id="UP000821853">
    <property type="component" value="Chromosome 3"/>
</dbReference>
<dbReference type="AlphaFoldDB" id="A0A9J6G2I2"/>
<dbReference type="VEuPathDB" id="VectorBase:HLOH_062124"/>
<comment type="caution">
    <text evidence="1">The sequence shown here is derived from an EMBL/GenBank/DDBJ whole genome shotgun (WGS) entry which is preliminary data.</text>
</comment>
<proteinExistence type="predicted"/>
<gene>
    <name evidence="1" type="ORF">HPB48_019700</name>
</gene>
<dbReference type="EMBL" id="JABSTR010000005">
    <property type="protein sequence ID" value="KAH9369509.1"/>
    <property type="molecule type" value="Genomic_DNA"/>
</dbReference>
<organism evidence="1 2">
    <name type="scientific">Haemaphysalis longicornis</name>
    <name type="common">Bush tick</name>
    <dbReference type="NCBI Taxonomy" id="44386"/>
    <lineage>
        <taxon>Eukaryota</taxon>
        <taxon>Metazoa</taxon>
        <taxon>Ecdysozoa</taxon>
        <taxon>Arthropoda</taxon>
        <taxon>Chelicerata</taxon>
        <taxon>Arachnida</taxon>
        <taxon>Acari</taxon>
        <taxon>Parasitiformes</taxon>
        <taxon>Ixodida</taxon>
        <taxon>Ixodoidea</taxon>
        <taxon>Ixodidae</taxon>
        <taxon>Haemaphysalinae</taxon>
        <taxon>Haemaphysalis</taxon>
    </lineage>
</organism>
<accession>A0A9J6G2I2</accession>
<evidence type="ECO:0000313" key="2">
    <source>
        <dbReference type="Proteomes" id="UP000821853"/>
    </source>
</evidence>